<gene>
    <name evidence="2" type="ORF">PEP31012_04638</name>
</gene>
<evidence type="ECO:0000256" key="1">
    <source>
        <dbReference type="SAM" id="MobiDB-lite"/>
    </source>
</evidence>
<dbReference type="Proteomes" id="UP000400981">
    <property type="component" value="Unassembled WGS sequence"/>
</dbReference>
<dbReference type="AlphaFoldDB" id="A0A5E4YN20"/>
<reference evidence="2 3" key="1">
    <citation type="submission" date="2019-08" db="EMBL/GenBank/DDBJ databases">
        <authorList>
            <person name="Peeters C."/>
        </authorList>
    </citation>
    <scope>NUCLEOTIDE SEQUENCE [LARGE SCALE GENOMIC DNA]</scope>
    <source>
        <strain evidence="2 3">LMG 31012</strain>
    </source>
</reference>
<sequence length="100" mass="11147">MQYASAHGAFLGPIHSELIMTKSKKKSKQTVNAISMGDYSRAVHERRDRKENKVARKNASPVTVYKPDADGNMVAVEQVAVPALPTPSRNRNLKRIWSTI</sequence>
<proteinExistence type="predicted"/>
<accession>A0A5E4YN20</accession>
<evidence type="ECO:0000313" key="2">
    <source>
        <dbReference type="EMBL" id="VVE49738.1"/>
    </source>
</evidence>
<protein>
    <submittedName>
        <fullName evidence="2">Uncharacterized protein</fullName>
    </submittedName>
</protein>
<evidence type="ECO:0000313" key="3">
    <source>
        <dbReference type="Proteomes" id="UP000400981"/>
    </source>
</evidence>
<dbReference type="EMBL" id="CABPSH010000023">
    <property type="protein sequence ID" value="VVE49738.1"/>
    <property type="molecule type" value="Genomic_DNA"/>
</dbReference>
<feature type="region of interest" description="Disordered" evidence="1">
    <location>
        <begin position="26"/>
        <end position="66"/>
    </location>
</feature>
<feature type="compositionally biased region" description="Basic and acidic residues" evidence="1">
    <location>
        <begin position="41"/>
        <end position="54"/>
    </location>
</feature>
<organism evidence="2 3">
    <name type="scientific">Pandoraea eparura</name>
    <dbReference type="NCBI Taxonomy" id="2508291"/>
    <lineage>
        <taxon>Bacteria</taxon>
        <taxon>Pseudomonadati</taxon>
        <taxon>Pseudomonadota</taxon>
        <taxon>Betaproteobacteria</taxon>
        <taxon>Burkholderiales</taxon>
        <taxon>Burkholderiaceae</taxon>
        <taxon>Pandoraea</taxon>
    </lineage>
</organism>
<name>A0A5E4YN20_9BURK</name>
<keyword evidence="3" id="KW-1185">Reference proteome</keyword>